<dbReference type="InterPro" id="IPR013783">
    <property type="entry name" value="Ig-like_fold"/>
</dbReference>
<keyword evidence="2" id="KW-1185">Reference proteome</keyword>
<sequence>MNLSMEMGKIFPAAVKRGLKNMRGNTKRSHTLQRIRRIFDVAVIAAAVLGLSTCDLLKPGLGDEVDIDPPKISVESHSNGDYVGGSFTLSGTVEDDFRVDSVTVSDGTDTFNAALDGETWSVKIDSSSLNDGDVDYQLNVTDASGKNASINLLLTVDNNPPTVLVTTPDLYGNDAEFNNVVTIKGEAADTTRVKEVLLSLYDRSDDSAVFTDVKATGTSSWYYSFDASSLDGGLNGEYYLIVRAYDNSGNFNPWFYHFADIRTNADDVSDLPNIEDINAYEYGGETLPGTLNVSLASLRHDADPADHLMLNVNPDSDMPQFGFYSPSETGSNPFASPQRFNGFVEDDDGPVASAEVKIFEYTSYVNYDDAGGLVEDSPLTLEGSNWSYESDLPSGNDYYIQLRATDINGLEATSQPVRFSVPEGVPGLVIQSPQQGKYVGTGETLDFQFDITNLNSGRIEIDVTPGDDDWSDAIELDPASAYLTSGNAVNGTYETSITAGTDFTLGNGSQSFKIRAGVDGGWGQSTYSFVGDTVQPTMSLTYPNEYSQPSDAVNGIISISGIADDGLNPLKAVYGKIESGIQAAQPAPASFDGSWLTPSGLANWTRTGIDTTDPALFPDGDGDYTLRFFVVDAAGNVSDSSSSVRHIRVDQSSDIPVISYSNIQSGGTAADNILGNGASIFGKVNDDDAVDADTVQIRIDVYNDGAPLDGEDITSDGDILDTNESEDWVNVSNQPDVDGGEVTWAHSLENLPQGVHSFQVRSEDINGTVGQSSAWIPFTLDFGPPSIIITSPVPAAVSNGSDGDSDGNYELVITGTASDPNGIEEVRLYIDSVEIPAGTGNLEIVSGSYGDDVVTWRYEMPVDRAANSDDGDYSMEVQADDFTTGPTKTNSETRQFTIDTLSPELVVTNPVNGEYVEITDYDIRGQITDNGGAGVDSLEYSLDSSDGSDGTWTPISLGGLNWTVADVDFSSGGQGAKTLWVRASDGLNDPSLAEVDFFYDTADPVLSESGAPGETNTDFTLSGSASDTNAFGSLEIRAEKDGADQGVIFTTAGSGAFSHPVTLPGDGTDDGEWVYTLTAEDVAGRTTELTRTVVIDETAPESLSFDDPGDYVSGNVVSLLGSAGDSGSGLASLGSGGVEYSLDSTDGTDGSWSAVSGSPSSWNFSVDLDIDGAGADTGLAEGSHSAWVRARDKAGNLAPAVEQIFVVDQSAPFVSNLEEDGGADWGDVILYKAADFTISGTANDTNGVSSVAVTQSKDGGAAADIFSATGVLNGADGDSSRTWSVDTDISAGEGSYVYVITLTDSVGRQNSVQKEIVVDSSAPNAPGVSDPAADQWLSGSSYAVQGSATDNGAAGIDSVYYRVGARGSSPTTDLSDSGWQPASGTTSWNATISLSGEGERSLFVIAVDNSGNQSAMTTHDFGIDQNAPTISIDGGLSTMYRNAGFSISGDAADSNAVDRIEVEEKIGAGTYSSAGTASFDSGTGDWSYTRTIDGGDSDDVYTYRFTVYDAAGKTAVVEKDVNLDRVAPSISFNNPDPYIDSFDGDPLPQAGRIYANGEMDISGSITENGGVGNLSSLEYSIDGGGSWTALTLGSTFDITGVDSSAVADGSDLDVSVRAIDRNGNSASSTQTLRVYQDSDKPVLNISAPTDGETISSQTINVSGTVSDDDGVGVNADSVQYRFSSDGGGTWGSWTNVSTTGSVTDRSFSFSFSSATDGPKAIELRAEDNNPTPVNSDVFTRSFTQDTGAPTLSGLTPANFSYQNGDFTVSGTADDSNGVDTVDIRILRDNVEIQAFTSTSLTGSSGDASRDFDYTVDTSAGDGLYQVILRSQDLGGNTREDSRQVYVDTTAPTAEFTTDFGSVDQNNSISINGSSSDAYGVQNLDVVVVDVNNAGAEMPLPTGTVSGTTLWTLSNLDTRNSTLLNYALDLGGGQYELTLRVRAEDEAGNAYSTSGTDDLTFTIDQSSDAPQVSIDGIAFDGSSSVTSPVISGTVSDDDGVSQIIIDSYAVDDSVTSETVTLTGAGYGAETVDWEITLSNTENGVRGIRVRSVDTVDNNGSDYSAMDYSRTDTGRIDFSLDTELPDAAVSGPANGTIWSSNDSFDFAGTSGDESGIVSLKYKFDDSDLSSGTTLISTPYDNWSFSVAQGSLADGAHTVYIQATDGVGNTRIASRAFTVDKTAPSISITSPADGSAVFGPLTIGGTTADNSGGAGVDNVSIGLGKQIDPTNASTLEASTWIDTGGTTSWSYSFLNINDYANSTFAVNTGDLDGDGVEDAGETWTDLWDFTVYVRAEDSAGLSGDGNVNYLTSYTLQIDPKRDRPEVTILSPDDGATVGGFVRVFGSAFDSQFVEKVQIAIDADNDGDYTNDSWSEGTLDETSDGVNWYQVNGTDSWNINLNENSEFDPSVGSTRTIGIRVRAKDYKQTPGDGIYGAEEEISITFNKDFPQFEGMTLVSGDTVSGTYLLSGLVRDETDIDRIIFSNEGPLLDNTVIFDNPGGLLPPGAANTTGLETAAAAAEGITVELLGTGDPDYDGAFPGSYRISIPINTEAAGLYNNGAGSMSVKVTAEDTTSPSPFTNQNLISFSVDNITPSDLAVTGSTEIIGTAAELQGTVRDTGTVAGIDRVVLYLTDRNGDLIQLKNGSGTTSSFTAADVYDLDNPAFDDYRIVIDNELESGAAGSDGLPSGDGDGFDERLALSAGTYQWSALFDSTAVNDGAVTLHSRAVDFAGNFSEAAQAAFIANNKPAINSLVLGTDLDASGTVEADEQGTTISSGYGSSNFTARNDLLYIAVNSAGGNGTLRYSIVYNGTEQNGALTDSAVEIDTSAFTESSSDNDQTIEITVYDSTTSDDADSTDELSAAVTLGLTIDNVDDTAPNLDIAPFGQGYNEDADDTQKALQPVTDYEENIAMSGDTRLGHVEYAADSLHDGTDADISGRVIIQGKAWDNQIIDRIDVSIPGYNGGTAFTVFGSGAGTSPDWSFTVDGSEYLNEDTGNVFNWDFEFDSSRIANVAENNVVLSFDIFDAGGNSVNRTMQVDVVPYISSIIRPDGAENTFRSRFGKFILRENEAQAGREILITGYNLAETGTSWVRVYNDDRSANDDLGAANYSANTEATHISITDSSNLTHSGWLSVMVNGIESINNRNGSSRDWQKEDDGSGLASTLWTDDRYVQMWNYEGSFDQSLSPVHPAMEADRNTWQLWASWSYYATSDMYSAAMGPVVNRTSYFSIYDPPEWTDILVAPDGSRHITYLQNYYNGGNAWGYLVTENNNGNVAYIERLGNGDADTPNYADGEDETLYQFQNPRIVRDEVNGRNYVSYYDAYSKTLKYAITDGANEIVATNGGNETSGATVVAGVEDTTASPTSSGEDVGVWSSIAVDSIGGSDATDVRPVIIFYNTTQRTLQIARGNTPEPANSSEWTVTDVFPAADTNDDTAGYYVDMKLDASGNIHAVAHRVSTGDLLYLYAPNIDGTGSYTFQTSEIIDSEGAVGSWADMDLAGDTPYVSYLTGNGIGTFSGLKMAYYDSTLGAWEYGVVATNSIVNSQRTSIVARPTSGAWVTSTAGKVAIGYGSGNYDLVILEDEE</sequence>
<proteinExistence type="predicted"/>
<reference evidence="1 2" key="1">
    <citation type="journal article" date="2015" name="Stand. Genomic Sci.">
        <title>Complete genome sequence and description of Salinispira pacifica gen. nov., sp. nov., a novel spirochaete isolated form a hypersaline microbial mat.</title>
        <authorList>
            <person name="Ben Hania W."/>
            <person name="Joseph M."/>
            <person name="Schumann P."/>
            <person name="Bunk B."/>
            <person name="Fiebig A."/>
            <person name="Sproer C."/>
            <person name="Klenk H.P."/>
            <person name="Fardeau M.L."/>
            <person name="Spring S."/>
        </authorList>
    </citation>
    <scope>NUCLEOTIDE SEQUENCE [LARGE SCALE GENOMIC DNA]</scope>
    <source>
        <strain evidence="1 2">L21-RPul-D2</strain>
    </source>
</reference>
<evidence type="ECO:0000313" key="1">
    <source>
        <dbReference type="EMBL" id="AHC16453.1"/>
    </source>
</evidence>
<organism evidence="1 2">
    <name type="scientific">Salinispira pacifica</name>
    <dbReference type="NCBI Taxonomy" id="1307761"/>
    <lineage>
        <taxon>Bacteria</taxon>
        <taxon>Pseudomonadati</taxon>
        <taxon>Spirochaetota</taxon>
        <taxon>Spirochaetia</taxon>
        <taxon>Spirochaetales</taxon>
        <taxon>Spirochaetaceae</taxon>
        <taxon>Salinispira</taxon>
    </lineage>
</organism>
<protein>
    <submittedName>
        <fullName evidence="1">Uncharacterized protein</fullName>
    </submittedName>
</protein>
<dbReference type="Gene3D" id="2.60.40.10">
    <property type="entry name" value="Immunoglobulins"/>
    <property type="match status" value="4"/>
</dbReference>
<evidence type="ECO:0000313" key="2">
    <source>
        <dbReference type="Proteomes" id="UP000018680"/>
    </source>
</evidence>
<gene>
    <name evidence="1" type="ORF">L21SP2_3111</name>
</gene>
<dbReference type="HOGENOM" id="CLU_225041_0_0_12"/>
<accession>V5WL25</accession>
<dbReference type="eggNOG" id="COG3210">
    <property type="taxonomic scope" value="Bacteria"/>
</dbReference>
<dbReference type="EMBL" id="CP006939">
    <property type="protein sequence ID" value="AHC16453.1"/>
    <property type="molecule type" value="Genomic_DNA"/>
</dbReference>
<dbReference type="STRING" id="1307761.L21SP2_3111"/>
<dbReference type="PATRIC" id="fig|1307761.3.peg.3100"/>
<dbReference type="KEGG" id="slr:L21SP2_3111"/>
<name>V5WL25_9SPIO</name>
<dbReference type="Proteomes" id="UP000018680">
    <property type="component" value="Chromosome"/>
</dbReference>